<dbReference type="CDD" id="cd07099">
    <property type="entry name" value="ALDH_DDALDH"/>
    <property type="match status" value="1"/>
</dbReference>
<dbReference type="GO" id="GO:0006081">
    <property type="term" value="P:aldehyde metabolic process"/>
    <property type="evidence" value="ECO:0007669"/>
    <property type="project" value="InterPro"/>
</dbReference>
<feature type="active site" evidence="4">
    <location>
        <position position="264"/>
    </location>
</feature>
<reference evidence="9" key="1">
    <citation type="submission" date="2016-10" db="EMBL/GenBank/DDBJ databases">
        <authorList>
            <person name="Varghese N."/>
            <person name="Submissions S."/>
        </authorList>
    </citation>
    <scope>NUCLEOTIDE SEQUENCE [LARGE SCALE GENOMIC DNA]</scope>
    <source>
        <strain evidence="9">S7</strain>
    </source>
</reference>
<evidence type="ECO:0000256" key="2">
    <source>
        <dbReference type="ARBA" id="ARBA00023002"/>
    </source>
</evidence>
<evidence type="ECO:0000259" key="7">
    <source>
        <dbReference type="Pfam" id="PF00171"/>
    </source>
</evidence>
<name>A0A1I5RLL5_9BACI</name>
<dbReference type="OrthoDB" id="9762913at2"/>
<keyword evidence="9" id="KW-1185">Reference proteome</keyword>
<evidence type="ECO:0000256" key="6">
    <source>
        <dbReference type="RuleBase" id="RU003345"/>
    </source>
</evidence>
<accession>A0A1I5RLL5</accession>
<dbReference type="PROSITE" id="PS00687">
    <property type="entry name" value="ALDEHYDE_DEHYDR_GLU"/>
    <property type="match status" value="1"/>
</dbReference>
<evidence type="ECO:0000256" key="5">
    <source>
        <dbReference type="PROSITE-ProRule" id="PRU10007"/>
    </source>
</evidence>
<feature type="active site" evidence="4 5">
    <location>
        <position position="230"/>
    </location>
</feature>
<evidence type="ECO:0000313" key="9">
    <source>
        <dbReference type="Proteomes" id="UP000198892"/>
    </source>
</evidence>
<dbReference type="InterPro" id="IPR016163">
    <property type="entry name" value="Ald_DH_C"/>
</dbReference>
<evidence type="ECO:0000256" key="3">
    <source>
        <dbReference type="PIRNR" id="PIRNR036492"/>
    </source>
</evidence>
<dbReference type="InterPro" id="IPR012394">
    <property type="entry name" value="Aldehyde_DH_NAD(P)"/>
</dbReference>
<dbReference type="GO" id="GO:0016620">
    <property type="term" value="F:oxidoreductase activity, acting on the aldehyde or oxo group of donors, NAD or NADP as acceptor"/>
    <property type="evidence" value="ECO:0007669"/>
    <property type="project" value="InterPro"/>
</dbReference>
<dbReference type="FunFam" id="3.40.309.10:FF:000009">
    <property type="entry name" value="Aldehyde dehydrogenase A"/>
    <property type="match status" value="1"/>
</dbReference>
<dbReference type="Proteomes" id="UP000198892">
    <property type="component" value="Unassembled WGS sequence"/>
</dbReference>
<dbReference type="Gene3D" id="3.40.309.10">
    <property type="entry name" value="Aldehyde Dehydrogenase, Chain A, domain 2"/>
    <property type="match status" value="1"/>
</dbReference>
<dbReference type="InterPro" id="IPR029510">
    <property type="entry name" value="Ald_DH_CS_GLU"/>
</dbReference>
<evidence type="ECO:0000256" key="1">
    <source>
        <dbReference type="ARBA" id="ARBA00009986"/>
    </source>
</evidence>
<feature type="domain" description="Aldehyde dehydrogenase" evidence="7">
    <location>
        <begin position="6"/>
        <end position="450"/>
    </location>
</feature>
<dbReference type="InterPro" id="IPR016162">
    <property type="entry name" value="Ald_DH_N"/>
</dbReference>
<gene>
    <name evidence="8" type="ORF">SAMN05518683_10773</name>
</gene>
<dbReference type="SUPFAM" id="SSF53720">
    <property type="entry name" value="ALDH-like"/>
    <property type="match status" value="1"/>
</dbReference>
<evidence type="ECO:0000313" key="8">
    <source>
        <dbReference type="EMBL" id="SFP58806.1"/>
    </source>
</evidence>
<dbReference type="Gene3D" id="3.40.605.10">
    <property type="entry name" value="Aldehyde Dehydrogenase, Chain A, domain 1"/>
    <property type="match status" value="1"/>
</dbReference>
<dbReference type="EMBL" id="FOXD01000007">
    <property type="protein sequence ID" value="SFP58806.1"/>
    <property type="molecule type" value="Genomic_DNA"/>
</dbReference>
<dbReference type="PANTHER" id="PTHR11699">
    <property type="entry name" value="ALDEHYDE DEHYDROGENASE-RELATED"/>
    <property type="match status" value="1"/>
</dbReference>
<dbReference type="InterPro" id="IPR016161">
    <property type="entry name" value="Ald_DH/histidinol_DH"/>
</dbReference>
<dbReference type="Pfam" id="PF00171">
    <property type="entry name" value="Aldedh"/>
    <property type="match status" value="1"/>
</dbReference>
<dbReference type="PIRSF" id="PIRSF036492">
    <property type="entry name" value="ALDH"/>
    <property type="match status" value="1"/>
</dbReference>
<protein>
    <recommendedName>
        <fullName evidence="3">Aldehyde dehydrogenase</fullName>
    </recommendedName>
</protein>
<dbReference type="InterPro" id="IPR015590">
    <property type="entry name" value="Aldehyde_DH_dom"/>
</dbReference>
<organism evidence="8 9">
    <name type="scientific">Salibacterium halotolerans</name>
    <dbReference type="NCBI Taxonomy" id="1884432"/>
    <lineage>
        <taxon>Bacteria</taxon>
        <taxon>Bacillati</taxon>
        <taxon>Bacillota</taxon>
        <taxon>Bacilli</taxon>
        <taxon>Bacillales</taxon>
        <taxon>Bacillaceae</taxon>
    </lineage>
</organism>
<comment type="similarity">
    <text evidence="1 3 6">Belongs to the aldehyde dehydrogenase family.</text>
</comment>
<proteinExistence type="inferred from homology"/>
<sequence>MVLKAQAPSDGAVLGSFEETPAAETGRIYENSRAARDSWATLSTVQRSAYLKRFRHVLIDLQEEIADIISASTGKTKTDALTTEVMGAADALKHVEKEAPGLMSNEKVKTPIHFAGKASYINRKPRGTVLIISPWNFPFQLAVSPVAEALAAGNTVILKPSEDTPMVGELLRRLAALFPKDVLQVVMGDPDLGEALTSGNPDFIHFTGSVSTGRKIQEKAAKELIPTTLELGGKDAMTVFEDANVTRAAKAAVWGSFHNSGQVCLSTERVFVQKGIYDSFLTEVKQEAAKLRQGQDTDADIGSMTTRRQYDHVKEQVQEALDQGAVLETGKVPANWDDSNLFIEPVILTNVTPSMALWSVETFGPVMPIMAFETEKEAVTLANDTEYGLGGSVFTSDIPRAERFTAGMKTGNMNINEVLLSVANFYLPYGGVKNSGIGKYHGRDGMRSFCIETSVLADKGTEDNEIIWYPNAGKYDLFLDMISNFWGQRRNWKSFIQSYMNLNKS</sequence>
<dbReference type="AlphaFoldDB" id="A0A1I5RLL5"/>
<evidence type="ECO:0000256" key="4">
    <source>
        <dbReference type="PIRSR" id="PIRSR036492-1"/>
    </source>
</evidence>
<dbReference type="STRING" id="1884432.SAMN05518683_10773"/>
<keyword evidence="2 3" id="KW-0560">Oxidoreductase</keyword>
<dbReference type="RefSeq" id="WP_093336521.1">
    <property type="nucleotide sequence ID" value="NZ_FOXD01000007.1"/>
</dbReference>